<dbReference type="GeneTree" id="ENSGT00390000005182"/>
<dbReference type="OrthoDB" id="10025068at2759"/>
<dbReference type="AlphaFoldDB" id="A0A3Q3B8C3"/>
<feature type="region of interest" description="Disordered" evidence="1">
    <location>
        <begin position="21"/>
        <end position="122"/>
    </location>
</feature>
<dbReference type="GeneID" id="108248306"/>
<dbReference type="InterPro" id="IPR043504">
    <property type="entry name" value="Peptidase_S1_PA_chymotrypsin"/>
</dbReference>
<dbReference type="InterPro" id="IPR009003">
    <property type="entry name" value="Peptidase_S1_PA"/>
</dbReference>
<reference evidence="2" key="2">
    <citation type="submission" date="2025-09" db="UniProtKB">
        <authorList>
            <consortium name="Ensembl"/>
        </authorList>
    </citation>
    <scope>IDENTIFICATION</scope>
</reference>
<dbReference type="PANTHER" id="PTHR14389">
    <property type="entry name" value="SI:CH1073-475A24.1"/>
    <property type="match status" value="1"/>
</dbReference>
<evidence type="ECO:0000256" key="1">
    <source>
        <dbReference type="SAM" id="MobiDB-lite"/>
    </source>
</evidence>
<name>A0A3Q3B8C3_KRYMA</name>
<feature type="compositionally biased region" description="Basic and acidic residues" evidence="1">
    <location>
        <begin position="91"/>
        <end position="104"/>
    </location>
</feature>
<dbReference type="OMA" id="RNCTDEM"/>
<evidence type="ECO:0000313" key="3">
    <source>
        <dbReference type="Proteomes" id="UP000264800"/>
    </source>
</evidence>
<dbReference type="Pfam" id="PF13365">
    <property type="entry name" value="Trypsin_2"/>
    <property type="match status" value="1"/>
</dbReference>
<dbReference type="Ensembl" id="ENSKMAT00000020918.1">
    <property type="protein sequence ID" value="ENSKMAP00000020649.1"/>
    <property type="gene ID" value="ENSKMAG00000015349.1"/>
</dbReference>
<evidence type="ECO:0000313" key="2">
    <source>
        <dbReference type="Ensembl" id="ENSKMAP00000020649.1"/>
    </source>
</evidence>
<proteinExistence type="predicted"/>
<dbReference type="RefSeq" id="XP_017292484.1">
    <property type="nucleotide sequence ID" value="XM_017436995.3"/>
</dbReference>
<dbReference type="KEGG" id="kmr:108248306"/>
<accession>A0A3Q3B8C3</accession>
<feature type="compositionally biased region" description="Basic and acidic residues" evidence="1">
    <location>
        <begin position="40"/>
        <end position="54"/>
    </location>
</feature>
<keyword evidence="3" id="KW-1185">Reference proteome</keyword>
<dbReference type="SUPFAM" id="SSF50494">
    <property type="entry name" value="Trypsin-like serine proteases"/>
    <property type="match status" value="1"/>
</dbReference>
<dbReference type="Proteomes" id="UP000264800">
    <property type="component" value="Unplaced"/>
</dbReference>
<protein>
    <submittedName>
        <fullName evidence="2">Protein FAM111A-like</fullName>
    </submittedName>
</protein>
<dbReference type="STRING" id="37003.ENSKMAP00000020649"/>
<dbReference type="PANTHER" id="PTHR14389:SF3">
    <property type="entry name" value="PROTEIN FAM111A-LIKE"/>
    <property type="match status" value="1"/>
</dbReference>
<reference evidence="2" key="1">
    <citation type="submission" date="2025-08" db="UniProtKB">
        <authorList>
            <consortium name="Ensembl"/>
        </authorList>
    </citation>
    <scope>IDENTIFICATION</scope>
</reference>
<sequence length="428" mass="48012">MAEAPHQKVLILKPERFKAVNSSCSADTKVKMTSRKRKRTDSSRGSRAFRGKENEDPEGISPSRKQPKMAEVQSVLKKRSSNLSTSKTKRNCTDEMDKENREPEVSTSGKLSPRTPRVDSHFPKIYKKCSPTKKQGNAETPSSSIAGVIETTDIWKKLKERSKSVCNIIVVDICQGTGFVAKNNLIMTNAHLFRDHMEGKKLKSGVNVIVFFYYNDGKCFYFPVEKVFAAINYNLDYALLELRTEGQMKESREVPPGLLETLAPEPENGVVYIIGHPKGGAKKTDQALVVEVEKRKQTYEDHLAPHQELLFLRLSIVQLLNNQGIEDVMIGGVKANQVVTYRADMYEGSSGSPVFDANGQVCGLHTGGFWFGFPHTKNGVFSYAKRLSVIFQDLVRQLKESGNEQLLKDFVASNNEYLKRLLSGFSFI</sequence>
<dbReference type="Gene3D" id="2.40.10.10">
    <property type="entry name" value="Trypsin-like serine proteases"/>
    <property type="match status" value="2"/>
</dbReference>
<organism evidence="2 3">
    <name type="scientific">Kryptolebias marmoratus</name>
    <name type="common">Mangrove killifish</name>
    <name type="synonym">Rivulus marmoratus</name>
    <dbReference type="NCBI Taxonomy" id="37003"/>
    <lineage>
        <taxon>Eukaryota</taxon>
        <taxon>Metazoa</taxon>
        <taxon>Chordata</taxon>
        <taxon>Craniata</taxon>
        <taxon>Vertebrata</taxon>
        <taxon>Euteleostomi</taxon>
        <taxon>Actinopterygii</taxon>
        <taxon>Neopterygii</taxon>
        <taxon>Teleostei</taxon>
        <taxon>Neoteleostei</taxon>
        <taxon>Acanthomorphata</taxon>
        <taxon>Ovalentaria</taxon>
        <taxon>Atherinomorphae</taxon>
        <taxon>Cyprinodontiformes</taxon>
        <taxon>Rivulidae</taxon>
        <taxon>Kryptolebias</taxon>
    </lineage>
</organism>